<gene>
    <name evidence="2" type="ORF">DIZ80_00330</name>
</gene>
<evidence type="ECO:0000313" key="2">
    <source>
        <dbReference type="EMBL" id="RDH85958.1"/>
    </source>
</evidence>
<evidence type="ECO:0000259" key="1">
    <source>
        <dbReference type="Pfam" id="PF08511"/>
    </source>
</evidence>
<feature type="domain" description="COQ9 C-terminal" evidence="1">
    <location>
        <begin position="149"/>
        <end position="186"/>
    </location>
</feature>
<dbReference type="EMBL" id="QFXC01000002">
    <property type="protein sequence ID" value="RDH85958.1"/>
    <property type="molecule type" value="Genomic_DNA"/>
</dbReference>
<proteinExistence type="predicted"/>
<accession>A0A370DM45</accession>
<dbReference type="InterPro" id="IPR013718">
    <property type="entry name" value="COQ9_C"/>
</dbReference>
<evidence type="ECO:0000313" key="3">
    <source>
        <dbReference type="Proteomes" id="UP000254266"/>
    </source>
</evidence>
<organism evidence="2 3">
    <name type="scientific">endosymbiont of Galathealinum brachiosum</name>
    <dbReference type="NCBI Taxonomy" id="2200906"/>
    <lineage>
        <taxon>Bacteria</taxon>
        <taxon>Pseudomonadati</taxon>
        <taxon>Pseudomonadota</taxon>
        <taxon>Gammaproteobacteria</taxon>
        <taxon>sulfur-oxidizing symbionts</taxon>
    </lineage>
</organism>
<dbReference type="Proteomes" id="UP000254266">
    <property type="component" value="Unassembled WGS sequence"/>
</dbReference>
<dbReference type="Pfam" id="PF08511">
    <property type="entry name" value="COQ9"/>
    <property type="match status" value="1"/>
</dbReference>
<sequence length="213" mass="25042">MSRSHNQADMILDTALLLADNCGWESLRLHDVAERIDIPLSRLHMFYRQKDDLVEAWYDRADQSMLKTAEPADFLNLNKASRIHSLIMAWLDELAKHKTVSRDMLLYKLEPAHLHLQVLGVLRVSRTVQWFLEAAHSQTTHLSRIAEEIGLTSLYLLTFSYWVMDRSQNQRNTREFLRRRLQQSRSIAELFDMNIHLKRKSSDTVVDIKTRRA</sequence>
<keyword evidence="3" id="KW-1185">Reference proteome</keyword>
<dbReference type="AlphaFoldDB" id="A0A370DM45"/>
<protein>
    <submittedName>
        <fullName evidence="2">TetR family transcriptional regulator</fullName>
    </submittedName>
</protein>
<comment type="caution">
    <text evidence="2">The sequence shown here is derived from an EMBL/GenBank/DDBJ whole genome shotgun (WGS) entry which is preliminary data.</text>
</comment>
<reference evidence="2 3" key="1">
    <citation type="journal article" date="2018" name="ISME J.">
        <title>Endosymbiont genomes yield clues of tubeworm success.</title>
        <authorList>
            <person name="Li Y."/>
            <person name="Liles M.R."/>
            <person name="Halanych K.M."/>
        </authorList>
    </citation>
    <scope>NUCLEOTIDE SEQUENCE [LARGE SCALE GENOMIC DNA]</scope>
    <source>
        <strain evidence="2">A1464</strain>
    </source>
</reference>
<dbReference type="SUPFAM" id="SSF46689">
    <property type="entry name" value="Homeodomain-like"/>
    <property type="match status" value="1"/>
</dbReference>
<dbReference type="InterPro" id="IPR009057">
    <property type="entry name" value="Homeodomain-like_sf"/>
</dbReference>
<dbReference type="Gene3D" id="1.10.357.10">
    <property type="entry name" value="Tetracycline Repressor, domain 2"/>
    <property type="match status" value="1"/>
</dbReference>
<name>A0A370DM45_9GAMM</name>